<organism evidence="1 2">
    <name type="scientific">Sphaeroforma arctica JP610</name>
    <dbReference type="NCBI Taxonomy" id="667725"/>
    <lineage>
        <taxon>Eukaryota</taxon>
        <taxon>Ichthyosporea</taxon>
        <taxon>Ichthyophonida</taxon>
        <taxon>Sphaeroforma</taxon>
    </lineage>
</organism>
<reference evidence="1 2" key="1">
    <citation type="submission" date="2011-02" db="EMBL/GenBank/DDBJ databases">
        <title>The Genome Sequence of Sphaeroforma arctica JP610.</title>
        <authorList>
            <consortium name="The Broad Institute Genome Sequencing Platform"/>
            <person name="Russ C."/>
            <person name="Cuomo C."/>
            <person name="Young S.K."/>
            <person name="Zeng Q."/>
            <person name="Gargeya S."/>
            <person name="Alvarado L."/>
            <person name="Berlin A."/>
            <person name="Chapman S.B."/>
            <person name="Chen Z."/>
            <person name="Freedman E."/>
            <person name="Gellesch M."/>
            <person name="Goldberg J."/>
            <person name="Griggs A."/>
            <person name="Gujja S."/>
            <person name="Heilman E."/>
            <person name="Heiman D."/>
            <person name="Howarth C."/>
            <person name="Mehta T."/>
            <person name="Neiman D."/>
            <person name="Pearson M."/>
            <person name="Roberts A."/>
            <person name="Saif S."/>
            <person name="Shea T."/>
            <person name="Shenoy N."/>
            <person name="Sisk P."/>
            <person name="Stolte C."/>
            <person name="Sykes S."/>
            <person name="White J."/>
            <person name="Yandava C."/>
            <person name="Burger G."/>
            <person name="Gray M.W."/>
            <person name="Holland P.W.H."/>
            <person name="King N."/>
            <person name="Lang F.B.F."/>
            <person name="Roger A.J."/>
            <person name="Ruiz-Trillo I."/>
            <person name="Haas B."/>
            <person name="Nusbaum C."/>
            <person name="Birren B."/>
        </authorList>
    </citation>
    <scope>NUCLEOTIDE SEQUENCE [LARGE SCALE GENOMIC DNA]</scope>
    <source>
        <strain evidence="1 2">JP610</strain>
    </source>
</reference>
<gene>
    <name evidence="1" type="ORF">SARC_15020</name>
</gene>
<dbReference type="RefSeq" id="XP_014146322.1">
    <property type="nucleotide sequence ID" value="XM_014290847.1"/>
</dbReference>
<evidence type="ECO:0000313" key="2">
    <source>
        <dbReference type="Proteomes" id="UP000054560"/>
    </source>
</evidence>
<sequence>LLAYVAGIVWLFQLRHPHNIGREYISENALIPGAAKVSFGIDDKAPSVKSLYSDMQTSVAEHALGYTDT</sequence>
<name>A0A0L0F6S5_9EUKA</name>
<dbReference type="AlphaFoldDB" id="A0A0L0F6S5"/>
<accession>A0A0L0F6S5</accession>
<keyword evidence="2" id="KW-1185">Reference proteome</keyword>
<proteinExistence type="predicted"/>
<dbReference type="GeneID" id="25915524"/>
<dbReference type="OrthoDB" id="445301at2759"/>
<dbReference type="Proteomes" id="UP000054560">
    <property type="component" value="Unassembled WGS sequence"/>
</dbReference>
<dbReference type="EMBL" id="KQ247078">
    <property type="protein sequence ID" value="KNC72420.1"/>
    <property type="molecule type" value="Genomic_DNA"/>
</dbReference>
<evidence type="ECO:0000313" key="1">
    <source>
        <dbReference type="EMBL" id="KNC72420.1"/>
    </source>
</evidence>
<feature type="non-terminal residue" evidence="1">
    <location>
        <position position="1"/>
    </location>
</feature>
<protein>
    <submittedName>
        <fullName evidence="1">Uncharacterized protein</fullName>
    </submittedName>
</protein>